<dbReference type="InParanoid" id="A0A067QQE6"/>
<feature type="compositionally biased region" description="Acidic residues" evidence="11">
    <location>
        <begin position="698"/>
        <end position="715"/>
    </location>
</feature>
<dbReference type="CDD" id="cd00403">
    <property type="entry name" value="Ribosomal_L1"/>
    <property type="match status" value="1"/>
</dbReference>
<dbReference type="eggNOG" id="KOG1685">
    <property type="taxonomic scope" value="Eukaryota"/>
</dbReference>
<comment type="subcellular location">
    <subcellularLocation>
        <location evidence="1">Nucleus</location>
        <location evidence="1">Nucleolus</location>
    </subcellularLocation>
</comment>
<feature type="region of interest" description="Disordered" evidence="11">
    <location>
        <begin position="684"/>
        <end position="821"/>
    </location>
</feature>
<dbReference type="GO" id="GO:0005730">
    <property type="term" value="C:nucleolus"/>
    <property type="evidence" value="ECO:0007669"/>
    <property type="project" value="UniProtKB-SubCell"/>
</dbReference>
<dbReference type="EMBL" id="KK853134">
    <property type="protein sequence ID" value="KDR10845.1"/>
    <property type="molecule type" value="Genomic_DNA"/>
</dbReference>
<keyword evidence="6" id="KW-0175">Coiled coil</keyword>
<evidence type="ECO:0000256" key="10">
    <source>
        <dbReference type="ARBA" id="ARBA00070787"/>
    </source>
</evidence>
<comment type="similarity">
    <text evidence="9">Belongs to the universal ribosomal protein uL1 family. Highly divergent.</text>
</comment>
<evidence type="ECO:0000256" key="2">
    <source>
        <dbReference type="ARBA" id="ARBA00022499"/>
    </source>
</evidence>
<organism evidence="12 13">
    <name type="scientific">Zootermopsis nevadensis</name>
    <name type="common">Dampwood termite</name>
    <dbReference type="NCBI Taxonomy" id="136037"/>
    <lineage>
        <taxon>Eukaryota</taxon>
        <taxon>Metazoa</taxon>
        <taxon>Ecdysozoa</taxon>
        <taxon>Arthropoda</taxon>
        <taxon>Hexapoda</taxon>
        <taxon>Insecta</taxon>
        <taxon>Pterygota</taxon>
        <taxon>Neoptera</taxon>
        <taxon>Polyneoptera</taxon>
        <taxon>Dictyoptera</taxon>
        <taxon>Blattodea</taxon>
        <taxon>Blattoidea</taxon>
        <taxon>Termitoidae</taxon>
        <taxon>Termopsidae</taxon>
        <taxon>Zootermopsis</taxon>
    </lineage>
</organism>
<accession>A0A067QQE6</accession>
<evidence type="ECO:0000256" key="5">
    <source>
        <dbReference type="ARBA" id="ARBA00022990"/>
    </source>
</evidence>
<dbReference type="Pfam" id="PF00687">
    <property type="entry name" value="Ribosomal_L1"/>
    <property type="match status" value="1"/>
</dbReference>
<evidence type="ECO:0000313" key="13">
    <source>
        <dbReference type="Proteomes" id="UP000027135"/>
    </source>
</evidence>
<feature type="compositionally biased region" description="Basic residues" evidence="11">
    <location>
        <begin position="793"/>
        <end position="804"/>
    </location>
</feature>
<feature type="compositionally biased region" description="Basic and acidic residues" evidence="11">
    <location>
        <begin position="684"/>
        <end position="694"/>
    </location>
</feature>
<evidence type="ECO:0000256" key="11">
    <source>
        <dbReference type="SAM" id="MobiDB-lite"/>
    </source>
</evidence>
<keyword evidence="7" id="KW-0539">Nucleus</keyword>
<sequence length="821" mass="93749">MDIHTELVQHELQRQKVKSPAIQSNSTKSFTSVLSQRPTMANSVCESKVQTGYVENNAVCSNSYPAINCNFKPSGNYRHIKLTTDIPGKKKKKQVSADVTESINNLKGERGSRQHKGGNEIPILMNFKVEDNVTDFKFKRINIHEKALGIQEINTFKEEDVANLKLKSRSKQYKGTVDIKEGNTFKIESNIKLEYKPKKETMEIQKVNVSELLFPANMSPEAGPGPSHKSEVGSTINLKLKHRKKQHQESIMIQKSRNSKEEDTTNLKYKSRNDQHKGFRKIKKLNSPKSKGIVKLEHKHINKPPRKAIKIENLCNSKKEDVTNLELKCRNNQHKGVIKIKKLNRSKVRGTMKFGNRQRKKPKEDAIRIQKLNYSEVTISAGTIPVGIPKPSHTLLFDKVQCSVSAMLQLRDANASSKTMSLFMDAGQPVFLVIQCIRIPKMYNKNFRFRLPHPLIDKSSDVCLFVPDLKKGKREDHEPTIKHYKDLLEKNNVTGISQVMPLRQVRVEYEQYELRRRLVSQFDLFLSDGRIAGHIIRLLGKEIYKRRKLPVPVDMRVKNLKDEFERALSKTLMMMNTNGNKAALRVGHTKQSVMQIAENIMAVADCLAEHYPGGWDNIRSLNIQLQDSPFIPVYITLKSSNEVNVPVVNPVIPKKARPVEGELTTFPGTHVTVMPNGEVIVKKLERTKEEKEMGLSDSDWEEYDSNEEMDVDSADEILTVPTEEKTEVGPQPGSEEEQESDDGNEIVAEAAEDAYLSEWSKQWNANTEEESNDKKKRKQIEATSKPNGEPEKKKLKFVKRKNKKQKEIEDGEEKNNKLVMQ</sequence>
<evidence type="ECO:0000256" key="1">
    <source>
        <dbReference type="ARBA" id="ARBA00004604"/>
    </source>
</evidence>
<dbReference type="STRING" id="136037.A0A067QQE6"/>
<evidence type="ECO:0000256" key="6">
    <source>
        <dbReference type="ARBA" id="ARBA00023054"/>
    </source>
</evidence>
<dbReference type="AlphaFoldDB" id="A0A067QQE6"/>
<dbReference type="InterPro" id="IPR016095">
    <property type="entry name" value="Ribosomal_uL1_3-a/b-sand"/>
</dbReference>
<evidence type="ECO:0000256" key="4">
    <source>
        <dbReference type="ARBA" id="ARBA00022843"/>
    </source>
</evidence>
<dbReference type="InterPro" id="IPR023674">
    <property type="entry name" value="Ribosomal_uL1-like"/>
</dbReference>
<gene>
    <name evidence="12" type="ORF">L798_14827</name>
</gene>
<dbReference type="OrthoDB" id="10251727at2759"/>
<keyword evidence="5" id="KW-0007">Acetylation</keyword>
<keyword evidence="13" id="KW-1185">Reference proteome</keyword>
<keyword evidence="2" id="KW-1017">Isopeptide bond</keyword>
<feature type="compositionally biased region" description="Basic and acidic residues" evidence="11">
    <location>
        <begin position="805"/>
        <end position="821"/>
    </location>
</feature>
<name>A0A067QQE6_ZOONE</name>
<comment type="function">
    <text evidence="8">Regulates cellular senescence through inhibition of PTEN translation. Acts as a pro-apoptotic regulator in response to DNA damage.</text>
</comment>
<keyword evidence="3" id="KW-0597">Phosphoprotein</keyword>
<feature type="region of interest" description="Disordered" evidence="11">
    <location>
        <begin position="242"/>
        <end position="265"/>
    </location>
</feature>
<evidence type="ECO:0000256" key="8">
    <source>
        <dbReference type="ARBA" id="ARBA00054167"/>
    </source>
</evidence>
<dbReference type="SUPFAM" id="SSF56808">
    <property type="entry name" value="Ribosomal protein L1"/>
    <property type="match status" value="1"/>
</dbReference>
<keyword evidence="4" id="KW-0832">Ubl conjugation</keyword>
<reference evidence="12 13" key="1">
    <citation type="journal article" date="2014" name="Nat. Commun.">
        <title>Molecular traces of alternative social organization in a termite genome.</title>
        <authorList>
            <person name="Terrapon N."/>
            <person name="Li C."/>
            <person name="Robertson H.M."/>
            <person name="Ji L."/>
            <person name="Meng X."/>
            <person name="Booth W."/>
            <person name="Chen Z."/>
            <person name="Childers C.P."/>
            <person name="Glastad K.M."/>
            <person name="Gokhale K."/>
            <person name="Gowin J."/>
            <person name="Gronenberg W."/>
            <person name="Hermansen R.A."/>
            <person name="Hu H."/>
            <person name="Hunt B.G."/>
            <person name="Huylmans A.K."/>
            <person name="Khalil S.M."/>
            <person name="Mitchell R.D."/>
            <person name="Munoz-Torres M.C."/>
            <person name="Mustard J.A."/>
            <person name="Pan H."/>
            <person name="Reese J.T."/>
            <person name="Scharf M.E."/>
            <person name="Sun F."/>
            <person name="Vogel H."/>
            <person name="Xiao J."/>
            <person name="Yang W."/>
            <person name="Yang Z."/>
            <person name="Yang Z."/>
            <person name="Zhou J."/>
            <person name="Zhu J."/>
            <person name="Brent C.S."/>
            <person name="Elsik C.G."/>
            <person name="Goodisman M.A."/>
            <person name="Liberles D.A."/>
            <person name="Roe R.M."/>
            <person name="Vargo E.L."/>
            <person name="Vilcinskas A."/>
            <person name="Wang J."/>
            <person name="Bornberg-Bauer E."/>
            <person name="Korb J."/>
            <person name="Zhang G."/>
            <person name="Liebig J."/>
        </authorList>
    </citation>
    <scope>NUCLEOTIDE SEQUENCE [LARGE SCALE GENOMIC DNA]</scope>
    <source>
        <tissue evidence="12">Whole organism</tissue>
    </source>
</reference>
<evidence type="ECO:0000313" key="12">
    <source>
        <dbReference type="EMBL" id="KDR10845.1"/>
    </source>
</evidence>
<proteinExistence type="inferred from homology"/>
<evidence type="ECO:0000256" key="3">
    <source>
        <dbReference type="ARBA" id="ARBA00022553"/>
    </source>
</evidence>
<evidence type="ECO:0000256" key="9">
    <source>
        <dbReference type="ARBA" id="ARBA00061550"/>
    </source>
</evidence>
<evidence type="ECO:0000256" key="7">
    <source>
        <dbReference type="ARBA" id="ARBA00023242"/>
    </source>
</evidence>
<feature type="compositionally biased region" description="Acidic residues" evidence="11">
    <location>
        <begin position="734"/>
        <end position="744"/>
    </location>
</feature>
<dbReference type="Gene3D" id="3.40.50.790">
    <property type="match status" value="1"/>
</dbReference>
<dbReference type="FunFam" id="3.40.50.790:FF:000004">
    <property type="entry name" value="Ribosomal L1 domain-containing 1-like 1"/>
    <property type="match status" value="1"/>
</dbReference>
<protein>
    <recommendedName>
        <fullName evidence="10">Ribosomal L1 domain-containing protein 1</fullName>
    </recommendedName>
</protein>
<dbReference type="InterPro" id="IPR028364">
    <property type="entry name" value="Ribosomal_uL1/biogenesis"/>
</dbReference>
<dbReference type="Proteomes" id="UP000027135">
    <property type="component" value="Unassembled WGS sequence"/>
</dbReference>